<dbReference type="PROSITE" id="PS50293">
    <property type="entry name" value="TPR_REGION"/>
    <property type="match status" value="1"/>
</dbReference>
<dbReference type="AlphaFoldDB" id="A0A7T0G1U8"/>
<proteinExistence type="predicted"/>
<dbReference type="InterPro" id="IPR011990">
    <property type="entry name" value="TPR-like_helical_dom_sf"/>
</dbReference>
<protein>
    <submittedName>
        <fullName evidence="5">Tetratricopeptide repeat protein</fullName>
    </submittedName>
</protein>
<dbReference type="InterPro" id="IPR051685">
    <property type="entry name" value="Ycf3/AcsC/BcsC/TPR_MFPF"/>
</dbReference>
<dbReference type="PROSITE" id="PS50005">
    <property type="entry name" value="TPR"/>
    <property type="match status" value="6"/>
</dbReference>
<feature type="repeat" description="TPR" evidence="3">
    <location>
        <begin position="690"/>
        <end position="723"/>
    </location>
</feature>
<dbReference type="PANTHER" id="PTHR44943">
    <property type="entry name" value="CELLULOSE SYNTHASE OPERON PROTEIN C"/>
    <property type="match status" value="1"/>
</dbReference>
<reference evidence="5 6" key="1">
    <citation type="submission" date="2020-02" db="EMBL/GenBank/DDBJ databases">
        <title>Genomic and physiological characterization of two novel Nitrospinaceae genera.</title>
        <authorList>
            <person name="Mueller A.J."/>
            <person name="Jung M.-Y."/>
            <person name="Strachan C.R."/>
            <person name="Herbold C.W."/>
            <person name="Kirkegaard R.H."/>
            <person name="Daims H."/>
        </authorList>
    </citation>
    <scope>NUCLEOTIDE SEQUENCE [LARGE SCALE GENOMIC DNA]</scope>
    <source>
        <strain evidence="5">EB</strain>
    </source>
</reference>
<evidence type="ECO:0000313" key="5">
    <source>
        <dbReference type="EMBL" id="QPJ63271.1"/>
    </source>
</evidence>
<feature type="repeat" description="TPR" evidence="3">
    <location>
        <begin position="603"/>
        <end position="636"/>
    </location>
</feature>
<dbReference type="InterPro" id="IPR019734">
    <property type="entry name" value="TPR_rpt"/>
</dbReference>
<evidence type="ECO:0000256" key="1">
    <source>
        <dbReference type="ARBA" id="ARBA00022737"/>
    </source>
</evidence>
<dbReference type="Gene3D" id="1.25.40.10">
    <property type="entry name" value="Tetratricopeptide repeat domain"/>
    <property type="match status" value="6"/>
</dbReference>
<evidence type="ECO:0000256" key="2">
    <source>
        <dbReference type="ARBA" id="ARBA00022803"/>
    </source>
</evidence>
<dbReference type="EMBL" id="CP048685">
    <property type="protein sequence ID" value="QPJ63271.1"/>
    <property type="molecule type" value="Genomic_DNA"/>
</dbReference>
<dbReference type="KEGG" id="nli:G3M70_15870"/>
<evidence type="ECO:0000256" key="3">
    <source>
        <dbReference type="PROSITE-ProRule" id="PRU00339"/>
    </source>
</evidence>
<organism evidence="5 6">
    <name type="scientific">Candidatus Nitronauta litoralis</name>
    <dbReference type="NCBI Taxonomy" id="2705533"/>
    <lineage>
        <taxon>Bacteria</taxon>
        <taxon>Pseudomonadati</taxon>
        <taxon>Nitrospinota/Tectimicrobiota group</taxon>
        <taxon>Nitrospinota</taxon>
        <taxon>Nitrospinia</taxon>
        <taxon>Nitrospinales</taxon>
        <taxon>Nitrospinaceae</taxon>
        <taxon>Candidatus Nitronauta</taxon>
    </lineage>
</organism>
<feature type="repeat" description="TPR" evidence="3">
    <location>
        <begin position="553"/>
        <end position="586"/>
    </location>
</feature>
<dbReference type="PANTHER" id="PTHR44943:SF8">
    <property type="entry name" value="TPR REPEAT-CONTAINING PROTEIN MJ0263"/>
    <property type="match status" value="1"/>
</dbReference>
<feature type="signal peptide" evidence="4">
    <location>
        <begin position="1"/>
        <end position="20"/>
    </location>
</feature>
<evidence type="ECO:0000313" key="6">
    <source>
        <dbReference type="Proteomes" id="UP000594688"/>
    </source>
</evidence>
<sequence>MNRFSSNLLILYCVFLLIQATGCQSVKETLTTLPTGPSEKISRDDPSVKPGRSLIGYRAPAELIRDNLVYANQQFLLQNYNVAEYYLKKTLIQNPDEPDAQFLLPWTHFFQKRYELALINFSRTHAQYPRDSHPLIGMGWCYFAMQYYEQALDAFQRAAHFAPDSYQVIKGKALTFLQLAKKEEALVEFEKIFREDEILSLMASIGTKTELHALEIIPSKNNSASVFSLPEEKPRYRSLLYALEEPTGNGPVNAAWLWYRKGFYKRAVAAFEDMDSEFSGTLDAQNGLAWSLFSSGAIEEAQRVFEKVLNRHPTFQGAVEGLQAIEDTLNKKASVARHYFDLQKYRLAEKKYQDLEASYRHWSHPTAMLGTIALANNREEDAWVQFNEALNLNPDDSVAQKGLDQLQLKQAPPVYRGNQALKKKDYQTASYQYWDYIQSLGPQAKLEGHLADAYKGLAWSQLEKGLYEVALDNFDRIQHMPDFHDDVARGKGLTYYRAKEYQLAVEWLQQAEMFYPGRDEVAEALDWSVLRAYPPHDAESYFLSRLKQFPRQASTYMALGWVYYQNGDPDLGVEYFLKSISLEPELALSKEFVTMLGNERYGWQVFNRMGWEYFHRKEYPLAQQLFQVALTREPKNSESLKGLGYVYHKLKSYQLAEQYLMESLKQNRYPTTVEEMLIGSETTSPVFIQTNARTKLGRVLLEQENYERALEVFEKAKKAHPDWPEINDGLGWVYLKLGKLDLSRASFNKVLQYQPLHPDSRKGIREIKSFKATQNL</sequence>
<keyword evidence="1" id="KW-0677">Repeat</keyword>
<gene>
    <name evidence="5" type="ORF">G3M70_15870</name>
</gene>
<keyword evidence="2 3" id="KW-0802">TPR repeat</keyword>
<feature type="repeat" description="TPR" evidence="3">
    <location>
        <begin position="132"/>
        <end position="165"/>
    </location>
</feature>
<dbReference type="Pfam" id="PF13181">
    <property type="entry name" value="TPR_8"/>
    <property type="match status" value="1"/>
</dbReference>
<dbReference type="Proteomes" id="UP000594688">
    <property type="component" value="Chromosome"/>
</dbReference>
<feature type="chain" id="PRO_5033057493" evidence="4">
    <location>
        <begin position="21"/>
        <end position="776"/>
    </location>
</feature>
<accession>A0A7T0G1U8</accession>
<dbReference type="SMART" id="SM00028">
    <property type="entry name" value="TPR"/>
    <property type="match status" value="12"/>
</dbReference>
<dbReference type="SUPFAM" id="SSF48452">
    <property type="entry name" value="TPR-like"/>
    <property type="match status" value="4"/>
</dbReference>
<feature type="repeat" description="TPR" evidence="3">
    <location>
        <begin position="724"/>
        <end position="757"/>
    </location>
</feature>
<feature type="repeat" description="TPR" evidence="3">
    <location>
        <begin position="363"/>
        <end position="396"/>
    </location>
</feature>
<evidence type="ECO:0000256" key="4">
    <source>
        <dbReference type="SAM" id="SignalP"/>
    </source>
</evidence>
<name>A0A7T0G1U8_9BACT</name>
<dbReference type="Pfam" id="PF13432">
    <property type="entry name" value="TPR_16"/>
    <property type="match status" value="3"/>
</dbReference>
<keyword evidence="4" id="KW-0732">Signal</keyword>